<sequence length="348" mass="39202">MSKIIDANMHWLPGELFSDKNLLNAFLNCVPKQYGVHTRVEQIEGKDLSQLIIEQPKGYINLNYAEGQYTLESQLADMEKAGVDHAIFRLPVWQEWLDLETCKEVNTRMAEYVKRSEGRMSALAVVPPWGGDACLREVDRCLNQLGFKGAQIVAHYGQIYLDDEAFRPYLRYLNDLNVPVVVHHTPLPVDFNSVLPYTNQRRQFGRCVDQATAVGRELFSGMFDELPNLRFIHSMLGGAFYAFADMLVPPQHQFNDAVDRFQAGTGNLRAQLSNNIFFDTSGAPQWGKAQLEAAVKVIGGKNILYGSSYPIRKDWFFKGIETIEGLDISAEDKAAILGGNAARMFNLN</sequence>
<dbReference type="AlphaFoldDB" id="A0A1V9DAD5"/>
<protein>
    <submittedName>
        <fullName evidence="3">Hydrolase</fullName>
    </submittedName>
</protein>
<dbReference type="InterPro" id="IPR006680">
    <property type="entry name" value="Amidohydro-rel"/>
</dbReference>
<dbReference type="RefSeq" id="WP_081142081.1">
    <property type="nucleotide sequence ID" value="NZ_MWUE01000033.1"/>
</dbReference>
<dbReference type="InterPro" id="IPR032466">
    <property type="entry name" value="Metal_Hydrolase"/>
</dbReference>
<proteinExistence type="predicted"/>
<evidence type="ECO:0000259" key="2">
    <source>
        <dbReference type="Pfam" id="PF04909"/>
    </source>
</evidence>
<dbReference type="InterPro" id="IPR032465">
    <property type="entry name" value="ACMSD"/>
</dbReference>
<dbReference type="GO" id="GO:0005737">
    <property type="term" value="C:cytoplasm"/>
    <property type="evidence" value="ECO:0007669"/>
    <property type="project" value="TreeGrafter"/>
</dbReference>
<dbReference type="PANTHER" id="PTHR21240">
    <property type="entry name" value="2-AMINO-3-CARBOXYLMUCONATE-6-SEMIALDEHYDE DECARBOXYLASE"/>
    <property type="match status" value="1"/>
</dbReference>
<keyword evidence="3" id="KW-0378">Hydrolase</keyword>
<dbReference type="GO" id="GO:0016831">
    <property type="term" value="F:carboxy-lyase activity"/>
    <property type="evidence" value="ECO:0007669"/>
    <property type="project" value="InterPro"/>
</dbReference>
<comment type="caution">
    <text evidence="3">The sequence shown here is derived from an EMBL/GenBank/DDBJ whole genome shotgun (WGS) entry which is preliminary data.</text>
</comment>
<reference evidence="3 4" key="1">
    <citation type="submission" date="2017-02" db="EMBL/GenBank/DDBJ databases">
        <title>Whole genome shotgun sequence of Pantoea agglomerans strain AS1 isolated from a cycad, Zamia floridana in Central Florida, USA.</title>
        <authorList>
            <person name="Lata P."/>
            <person name="Govindarajan S."/>
            <person name="Qi F."/>
            <person name="Li J.-L."/>
            <person name="Maurya S.K."/>
            <person name="Sahoo M.K."/>
        </authorList>
    </citation>
    <scope>NUCLEOTIDE SEQUENCE [LARGE SCALE GENOMIC DNA]</scope>
    <source>
        <strain evidence="3 4">AS1</strain>
    </source>
</reference>
<dbReference type="EMBL" id="MWUE01000033">
    <property type="protein sequence ID" value="OQP30756.1"/>
    <property type="molecule type" value="Genomic_DNA"/>
</dbReference>
<dbReference type="Pfam" id="PF04909">
    <property type="entry name" value="Amidohydro_2"/>
    <property type="match status" value="1"/>
</dbReference>
<evidence type="ECO:0000256" key="1">
    <source>
        <dbReference type="ARBA" id="ARBA00023239"/>
    </source>
</evidence>
<dbReference type="GO" id="GO:0019748">
    <property type="term" value="P:secondary metabolic process"/>
    <property type="evidence" value="ECO:0007669"/>
    <property type="project" value="TreeGrafter"/>
</dbReference>
<accession>A0A1V9DAD5</accession>
<evidence type="ECO:0000313" key="3">
    <source>
        <dbReference type="EMBL" id="OQP30756.1"/>
    </source>
</evidence>
<feature type="domain" description="Amidohydrolase-related" evidence="2">
    <location>
        <begin position="72"/>
        <end position="347"/>
    </location>
</feature>
<dbReference type="PANTHER" id="PTHR21240:SF28">
    <property type="entry name" value="ISO-OROTATE DECARBOXYLASE (EUROFUNG)"/>
    <property type="match status" value="1"/>
</dbReference>
<keyword evidence="4" id="KW-1185">Reference proteome</keyword>
<dbReference type="Gene3D" id="3.20.20.140">
    <property type="entry name" value="Metal-dependent hydrolases"/>
    <property type="match status" value="1"/>
</dbReference>
<dbReference type="OrthoDB" id="149172at2"/>
<keyword evidence="1" id="KW-0456">Lyase</keyword>
<dbReference type="Proteomes" id="UP000192769">
    <property type="component" value="Unassembled WGS sequence"/>
</dbReference>
<evidence type="ECO:0000313" key="4">
    <source>
        <dbReference type="Proteomes" id="UP000192769"/>
    </source>
</evidence>
<organism evidence="3 4">
    <name type="scientific">Pantoea latae</name>
    <dbReference type="NCBI Taxonomy" id="1964541"/>
    <lineage>
        <taxon>Bacteria</taxon>
        <taxon>Pseudomonadati</taxon>
        <taxon>Pseudomonadota</taxon>
        <taxon>Gammaproteobacteria</taxon>
        <taxon>Enterobacterales</taxon>
        <taxon>Erwiniaceae</taxon>
        <taxon>Pantoea</taxon>
    </lineage>
</organism>
<dbReference type="SUPFAM" id="SSF51556">
    <property type="entry name" value="Metallo-dependent hydrolases"/>
    <property type="match status" value="1"/>
</dbReference>
<gene>
    <name evidence="3" type="ORF">B2J69_21220</name>
</gene>
<name>A0A1V9DAD5_9GAMM</name>
<dbReference type="GO" id="GO:0016787">
    <property type="term" value="F:hydrolase activity"/>
    <property type="evidence" value="ECO:0007669"/>
    <property type="project" value="UniProtKB-KW"/>
</dbReference>